<dbReference type="Gene3D" id="3.90.740.10">
    <property type="entry name" value="Valyl/Leucyl/Isoleucyl-tRNA synthetase, editing domain"/>
    <property type="match status" value="1"/>
</dbReference>
<dbReference type="Pfam" id="PF08264">
    <property type="entry name" value="Anticodon_1"/>
    <property type="match status" value="1"/>
</dbReference>
<evidence type="ECO:0000256" key="1">
    <source>
        <dbReference type="ARBA" id="ARBA00005594"/>
    </source>
</evidence>
<gene>
    <name evidence="14" type="ORF">FA09DRAFT_319857</name>
</gene>
<dbReference type="InterPro" id="IPR013155">
    <property type="entry name" value="M/V/L/I-tRNA-synth_anticd-bd"/>
</dbReference>
<proteinExistence type="inferred from homology"/>
<feature type="region of interest" description="Disordered" evidence="10">
    <location>
        <begin position="138"/>
        <end position="166"/>
    </location>
</feature>
<dbReference type="InterPro" id="IPR014729">
    <property type="entry name" value="Rossmann-like_a/b/a_fold"/>
</dbReference>
<evidence type="ECO:0000256" key="4">
    <source>
        <dbReference type="ARBA" id="ARBA00022741"/>
    </source>
</evidence>
<dbReference type="Gene3D" id="1.10.730.10">
    <property type="entry name" value="Isoleucyl-tRNA Synthetase, Domain 1"/>
    <property type="match status" value="1"/>
</dbReference>
<dbReference type="CDD" id="cd07959">
    <property type="entry name" value="Anticodon_Ia_Leu_AEc"/>
    <property type="match status" value="1"/>
</dbReference>
<dbReference type="PANTHER" id="PTHR45794">
    <property type="entry name" value="LEUCYL-TRNA SYNTHETASE"/>
    <property type="match status" value="1"/>
</dbReference>
<dbReference type="Pfam" id="PF24810">
    <property type="entry name" value="RBD_LARS1"/>
    <property type="match status" value="1"/>
</dbReference>
<keyword evidence="4" id="KW-0547">Nucleotide-binding</keyword>
<evidence type="ECO:0000256" key="7">
    <source>
        <dbReference type="ARBA" id="ARBA00023146"/>
    </source>
</evidence>
<evidence type="ECO:0000256" key="2">
    <source>
        <dbReference type="ARBA" id="ARBA00013164"/>
    </source>
</evidence>
<protein>
    <recommendedName>
        <fullName evidence="2">leucine--tRNA ligase</fullName>
        <ecNumber evidence="2">6.1.1.4</ecNumber>
    </recommendedName>
    <alternativeName>
        <fullName evidence="8">Leucyl-tRNA synthetase</fullName>
    </alternativeName>
</protein>
<dbReference type="STRING" id="58919.A0A316Z916"/>
<dbReference type="InterPro" id="IPR002300">
    <property type="entry name" value="aa-tRNA-synth_Ia"/>
</dbReference>
<dbReference type="PANTHER" id="PTHR45794:SF1">
    <property type="entry name" value="LEUCINE--TRNA LIGASE, CYTOPLASMIC"/>
    <property type="match status" value="1"/>
</dbReference>
<dbReference type="Pfam" id="PF00133">
    <property type="entry name" value="tRNA-synt_1"/>
    <property type="match status" value="2"/>
</dbReference>
<dbReference type="GeneID" id="37268502"/>
<dbReference type="SUPFAM" id="SSF52374">
    <property type="entry name" value="Nucleotidylyl transferase"/>
    <property type="match status" value="1"/>
</dbReference>
<feature type="compositionally biased region" description="Polar residues" evidence="10">
    <location>
        <begin position="149"/>
        <end position="162"/>
    </location>
</feature>
<evidence type="ECO:0000259" key="13">
    <source>
        <dbReference type="Pfam" id="PF24810"/>
    </source>
</evidence>
<evidence type="ECO:0000259" key="11">
    <source>
        <dbReference type="Pfam" id="PF00133"/>
    </source>
</evidence>
<dbReference type="AlphaFoldDB" id="A0A316Z916"/>
<dbReference type="EC" id="6.1.1.4" evidence="2"/>
<dbReference type="NCBIfam" id="TIGR00395">
    <property type="entry name" value="leuS_arch"/>
    <property type="match status" value="1"/>
</dbReference>
<dbReference type="GO" id="GO:0002161">
    <property type="term" value="F:aminoacyl-tRNA deacylase activity"/>
    <property type="evidence" value="ECO:0007669"/>
    <property type="project" value="InterPro"/>
</dbReference>
<feature type="domain" description="Leucine--tRNA ligase RagD-binding" evidence="13">
    <location>
        <begin position="969"/>
        <end position="1031"/>
    </location>
</feature>
<feature type="domain" description="Methionyl/Valyl/Leucyl/Isoleucyl-tRNA synthetase anticodon-binding" evidence="12">
    <location>
        <begin position="817"/>
        <end position="947"/>
    </location>
</feature>
<evidence type="ECO:0000256" key="10">
    <source>
        <dbReference type="SAM" id="MobiDB-lite"/>
    </source>
</evidence>
<dbReference type="OrthoDB" id="10249672at2759"/>
<evidence type="ECO:0000256" key="8">
    <source>
        <dbReference type="ARBA" id="ARBA00030520"/>
    </source>
</evidence>
<keyword evidence="3" id="KW-0436">Ligase</keyword>
<dbReference type="GO" id="GO:0005524">
    <property type="term" value="F:ATP binding"/>
    <property type="evidence" value="ECO:0007669"/>
    <property type="project" value="UniProtKB-KW"/>
</dbReference>
<evidence type="ECO:0000313" key="14">
    <source>
        <dbReference type="EMBL" id="PWN97478.1"/>
    </source>
</evidence>
<dbReference type="GO" id="GO:0006429">
    <property type="term" value="P:leucyl-tRNA aminoacylation"/>
    <property type="evidence" value="ECO:0007669"/>
    <property type="project" value="InterPro"/>
</dbReference>
<keyword evidence="7 14" id="KW-0030">Aminoacyl-tRNA synthetase</keyword>
<dbReference type="SUPFAM" id="SSF50677">
    <property type="entry name" value="ValRS/IleRS/LeuRS editing domain"/>
    <property type="match status" value="1"/>
</dbReference>
<dbReference type="FunFam" id="3.90.740.10:FF:000001">
    <property type="entry name" value="Leucine--tRNA ligase, cytoplasmic"/>
    <property type="match status" value="1"/>
</dbReference>
<dbReference type="InterPro" id="IPR055416">
    <property type="entry name" value="RBD_LARS1"/>
</dbReference>
<comment type="catalytic activity">
    <reaction evidence="9">
        <text>tRNA(Leu) + L-leucine + ATP = L-leucyl-tRNA(Leu) + AMP + diphosphate</text>
        <dbReference type="Rhea" id="RHEA:11688"/>
        <dbReference type="Rhea" id="RHEA-COMP:9613"/>
        <dbReference type="Rhea" id="RHEA-COMP:9622"/>
        <dbReference type="ChEBI" id="CHEBI:30616"/>
        <dbReference type="ChEBI" id="CHEBI:33019"/>
        <dbReference type="ChEBI" id="CHEBI:57427"/>
        <dbReference type="ChEBI" id="CHEBI:78442"/>
        <dbReference type="ChEBI" id="CHEBI:78494"/>
        <dbReference type="ChEBI" id="CHEBI:456215"/>
        <dbReference type="EC" id="6.1.1.4"/>
    </reaction>
</comment>
<sequence>MASAEADKGPMLQFENTGKRDRLTELEKTFQAEWAAAKHFEVDSPMQTEAGLEDMSPEEIRAKYPKMLFTFPYAYANGSLHLGHAFSLSKVEFATGYERMRGKRALFPWAFHCTGMPIPACADKLKREIELFGEDFSGYKPDAEEQPEPSATPSTSSVTQSNAAKATKGKVAAKSTGLKYQFQIMEATGVPRAEIAKFADARHWLSYYPPISQADCTALGARIDWRRAFLTTDVNPYYDSFVRWQMNKLREANKIKFGERYTIYSPKDGQPCMDHDRSEGEALGPQEYTALKMEVVQWSGLAAPEVDQKVQGKKVYFVAATLRPETMYGQTNCYVGPAIPYGLYAINDTNVYVCTERAARNMAYQGTTSEKGRVECLATLDGAKLVGTKIKAPFAHYGEVYVLPMETVLATKGTGVVTSVPSDSPDDYATLMELRKKAEYYKIDPSWAALDPFPVLRTPSYGDMAAEFLCKQMKIQSPKDKVQLAEAKDLTYKEGFYSGVMLAGEYKGLTVQEAKPKVRADMIQQGLAFPYAEPEGRIVSRSADECVVALYDQWYIDYGEESWKEQAKKLVKNMETFGAETRNGFEGVLDWLHQWACARSYGLGSKLPWDEQFLVESLSDSTIYMAYYTVAHMLQGGVVDGSQVGPLGIEAKDLTDEAWDYILGDAKLPEGSAIPGEKLETLRREFRYFYPFDLRSSGKDLIPNHLTFCVYTHAALFPEQHWPKAMRINGHLMLNGKKMSKSTGNVLTMRQAVDKFGADATRISLADAGDGIEDANFEEKTANANILRLFTLLEWCEQTLGEDKGKLRTGARDAFWDRAFENDMNELLASAEQSYEQSLYRVALKHSFYDLQSARDLYREATSDVGMHHDLVVQWVRLQSLLMAPIAPHFAEQLWRKTLGEAASVQTARWPQPSAPVDKALSDAAAYVRGLTKTVRDAEAVLIKKKAKGKDAAANAYNEKAPRGVRIFVAKGFPAWQDQAVQAVKDNYDASTGVDDAGVRKALADAGMLKDKRVMPFVMSFKKRIAEFGADLAFNRLLPFDESKTLGEVDAYMRRSLGFAEVSVAPVEEAADTKLLDIAQPGAPAYEFFNP</sequence>
<dbReference type="InterPro" id="IPR009008">
    <property type="entry name" value="Val/Leu/Ile-tRNA-synth_edit"/>
</dbReference>
<keyword evidence="5" id="KW-0067">ATP-binding</keyword>
<keyword evidence="6" id="KW-0648">Protein biosynthesis</keyword>
<dbReference type="Proteomes" id="UP000245946">
    <property type="component" value="Unassembled WGS sequence"/>
</dbReference>
<dbReference type="RefSeq" id="XP_025597757.1">
    <property type="nucleotide sequence ID" value="XM_025740958.1"/>
</dbReference>
<evidence type="ECO:0000256" key="6">
    <source>
        <dbReference type="ARBA" id="ARBA00022917"/>
    </source>
</evidence>
<organism evidence="14 15">
    <name type="scientific">Tilletiopsis washingtonensis</name>
    <dbReference type="NCBI Taxonomy" id="58919"/>
    <lineage>
        <taxon>Eukaryota</taxon>
        <taxon>Fungi</taxon>
        <taxon>Dikarya</taxon>
        <taxon>Basidiomycota</taxon>
        <taxon>Ustilaginomycotina</taxon>
        <taxon>Exobasidiomycetes</taxon>
        <taxon>Entylomatales</taxon>
        <taxon>Entylomatales incertae sedis</taxon>
        <taxon>Tilletiopsis</taxon>
    </lineage>
</organism>
<evidence type="ECO:0000256" key="9">
    <source>
        <dbReference type="ARBA" id="ARBA00047469"/>
    </source>
</evidence>
<feature type="domain" description="Aminoacyl-tRNA synthetase class Ia" evidence="11">
    <location>
        <begin position="62"/>
        <end position="124"/>
    </location>
</feature>
<dbReference type="SUPFAM" id="SSF47323">
    <property type="entry name" value="Anticodon-binding domain of a subclass of class I aminoacyl-tRNA synthetases"/>
    <property type="match status" value="1"/>
</dbReference>
<evidence type="ECO:0000259" key="12">
    <source>
        <dbReference type="Pfam" id="PF08264"/>
    </source>
</evidence>
<dbReference type="GO" id="GO:0004823">
    <property type="term" value="F:leucine-tRNA ligase activity"/>
    <property type="evidence" value="ECO:0007669"/>
    <property type="project" value="UniProtKB-EC"/>
</dbReference>
<accession>A0A316Z916</accession>
<evidence type="ECO:0000256" key="3">
    <source>
        <dbReference type="ARBA" id="ARBA00022598"/>
    </source>
</evidence>
<dbReference type="Gene3D" id="3.40.50.620">
    <property type="entry name" value="HUPs"/>
    <property type="match status" value="1"/>
</dbReference>
<dbReference type="EMBL" id="KZ819295">
    <property type="protein sequence ID" value="PWN97478.1"/>
    <property type="molecule type" value="Genomic_DNA"/>
</dbReference>
<reference evidence="14 15" key="1">
    <citation type="journal article" date="2018" name="Mol. Biol. Evol.">
        <title>Broad Genomic Sampling Reveals a Smut Pathogenic Ancestry of the Fungal Clade Ustilaginomycotina.</title>
        <authorList>
            <person name="Kijpornyongpan T."/>
            <person name="Mondo S.J."/>
            <person name="Barry K."/>
            <person name="Sandor L."/>
            <person name="Lee J."/>
            <person name="Lipzen A."/>
            <person name="Pangilinan J."/>
            <person name="LaButti K."/>
            <person name="Hainaut M."/>
            <person name="Henrissat B."/>
            <person name="Grigoriev I.V."/>
            <person name="Spatafora J.W."/>
            <person name="Aime M.C."/>
        </authorList>
    </citation>
    <scope>NUCLEOTIDE SEQUENCE [LARGE SCALE GENOMIC DNA]</scope>
    <source>
        <strain evidence="14 15">MCA 4186</strain>
    </source>
</reference>
<evidence type="ECO:0000256" key="5">
    <source>
        <dbReference type="ARBA" id="ARBA00022840"/>
    </source>
</evidence>
<feature type="domain" description="Aminoacyl-tRNA synthetase class Ia" evidence="11">
    <location>
        <begin position="200"/>
        <end position="777"/>
    </location>
</feature>
<dbReference type="InterPro" id="IPR009080">
    <property type="entry name" value="tRNAsynth_Ia_anticodon-bd"/>
</dbReference>
<evidence type="ECO:0000313" key="15">
    <source>
        <dbReference type="Proteomes" id="UP000245946"/>
    </source>
</evidence>
<keyword evidence="15" id="KW-1185">Reference proteome</keyword>
<name>A0A316Z916_9BASI</name>
<comment type="similarity">
    <text evidence="1">Belongs to the class-I aminoacyl-tRNA synthetase family.</text>
</comment>
<dbReference type="InterPro" id="IPR004493">
    <property type="entry name" value="Leu-tRNA-synth_Ia_arc/euk"/>
</dbReference>